<comment type="caution">
    <text evidence="2">The sequence shown here is derived from an EMBL/GenBank/DDBJ whole genome shotgun (WGS) entry which is preliminary data.</text>
</comment>
<dbReference type="NCBIfam" id="TIGR04354">
    <property type="entry name" value="amphi-Trp"/>
    <property type="match status" value="1"/>
</dbReference>
<evidence type="ECO:0000313" key="3">
    <source>
        <dbReference type="Proteomes" id="UP000177876"/>
    </source>
</evidence>
<evidence type="ECO:0000313" key="2">
    <source>
        <dbReference type="EMBL" id="OFW56538.1"/>
    </source>
</evidence>
<protein>
    <recommendedName>
        <fullName evidence="4">Amphi-Trp domain-containing protein</fullName>
    </recommendedName>
</protein>
<name>A0A1F2WI47_9ACTN</name>
<dbReference type="InterPro" id="IPR027598">
    <property type="entry name" value="Amphi-Trp_dom"/>
</dbReference>
<evidence type="ECO:0000256" key="1">
    <source>
        <dbReference type="SAM" id="MobiDB-lite"/>
    </source>
</evidence>
<accession>A0A1F2WI47</accession>
<reference evidence="2 3" key="1">
    <citation type="journal article" date="2016" name="Nat. Commun.">
        <title>Thousands of microbial genomes shed light on interconnected biogeochemical processes in an aquifer system.</title>
        <authorList>
            <person name="Anantharaman K."/>
            <person name="Brown C.T."/>
            <person name="Hug L.A."/>
            <person name="Sharon I."/>
            <person name="Castelle C.J."/>
            <person name="Probst A.J."/>
            <person name="Thomas B.C."/>
            <person name="Singh A."/>
            <person name="Wilkins M.J."/>
            <person name="Karaoz U."/>
            <person name="Brodie E.L."/>
            <person name="Williams K.H."/>
            <person name="Hubbard S.S."/>
            <person name="Banfield J.F."/>
        </authorList>
    </citation>
    <scope>NUCLEOTIDE SEQUENCE [LARGE SCALE GENOMIC DNA]</scope>
</reference>
<gene>
    <name evidence="2" type="ORF">A2Y75_01070</name>
</gene>
<dbReference type="Proteomes" id="UP000177876">
    <property type="component" value="Unassembled WGS sequence"/>
</dbReference>
<dbReference type="AlphaFoldDB" id="A0A1F2WI47"/>
<dbReference type="EMBL" id="MELK01000044">
    <property type="protein sequence ID" value="OFW56538.1"/>
    <property type="molecule type" value="Genomic_DNA"/>
</dbReference>
<evidence type="ECO:0008006" key="4">
    <source>
        <dbReference type="Google" id="ProtNLM"/>
    </source>
</evidence>
<feature type="region of interest" description="Disordered" evidence="1">
    <location>
        <begin position="85"/>
        <end position="105"/>
    </location>
</feature>
<proteinExistence type="predicted"/>
<organism evidence="2 3">
    <name type="scientific">Candidatus Solincola sediminis</name>
    <dbReference type="NCBI Taxonomy" id="1797199"/>
    <lineage>
        <taxon>Bacteria</taxon>
        <taxon>Bacillati</taxon>
        <taxon>Actinomycetota</taxon>
        <taxon>Candidatus Geothermincolia</taxon>
        <taxon>Candidatus Geothermincolales</taxon>
        <taxon>Candidatus Geothermincolaceae</taxon>
        <taxon>Candidatus Solincola</taxon>
    </lineage>
</organism>
<sequence length="105" mass="11679">MSKEVNFEANLELQTAISYLEEIASSLKDGKVVVERAQDFVVLEPMHQVQMALGAAAEEERAEITLKLSWEKPIEYDLKISSVEPAIQPKAEGEPGIAEEDEEGY</sequence>